<dbReference type="PANTHER" id="PTHR12875:SF0">
    <property type="entry name" value="GOLGI TO ER TRAFFIC PROTEIN 4 HOMOLOG"/>
    <property type="match status" value="1"/>
</dbReference>
<dbReference type="PANTHER" id="PTHR12875">
    <property type="entry name" value="GOLGI TO ER TRAFFIC PROTEIN 4 HOMOLOG"/>
    <property type="match status" value="1"/>
</dbReference>
<dbReference type="Pfam" id="PF04190">
    <property type="entry name" value="GET4"/>
    <property type="match status" value="1"/>
</dbReference>
<evidence type="ECO:0000313" key="3">
    <source>
        <dbReference type="Proteomes" id="UP000837801"/>
    </source>
</evidence>
<organism evidence="2 3">
    <name type="scientific">[Candida] railenensis</name>
    <dbReference type="NCBI Taxonomy" id="45579"/>
    <lineage>
        <taxon>Eukaryota</taxon>
        <taxon>Fungi</taxon>
        <taxon>Dikarya</taxon>
        <taxon>Ascomycota</taxon>
        <taxon>Saccharomycotina</taxon>
        <taxon>Pichiomycetes</taxon>
        <taxon>Debaryomycetaceae</taxon>
        <taxon>Kurtzmaniella</taxon>
    </lineage>
</organism>
<keyword evidence="3" id="KW-1185">Reference proteome</keyword>
<comment type="similarity">
    <text evidence="1">Belongs to the GET4 family.</text>
</comment>
<evidence type="ECO:0000313" key="2">
    <source>
        <dbReference type="EMBL" id="CAH2350346.1"/>
    </source>
</evidence>
<dbReference type="Proteomes" id="UP000837801">
    <property type="component" value="Unassembled WGS sequence"/>
</dbReference>
<comment type="caution">
    <text evidence="2">The sequence shown here is derived from an EMBL/GenBank/DDBJ whole genome shotgun (WGS) entry which is preliminary data.</text>
</comment>
<sequence>MSDVKLARTLARFQAKIDTGSYYEAHQTLRTITNRYVKSKQYTEAIDLLYQGASILASKKEYASAADLITYLIHTLEESGTICSDASSHGTKQKLIELINLLPNSESSLLDLAKQSINWSIKGSDSKFGDNDLHHTFGVKFIKGLTDDEGEKGIDADDVETRFKLFSNAELHLILGTHESLPYYVDFLYKWYKSDISKGVVDPGTYLSRAIINYSYLKNLKFIQESLGLFLGKLLHDISDEQYVVTETKDAVTSEKFYDFKDFEILNFLQLLVITLGKEDAGSKFLKLHGQYKSTLQKAEILAPVEYLGKLYFGLQLGNSGGGQNMLANLMGGLFK</sequence>
<dbReference type="InterPro" id="IPR007317">
    <property type="entry name" value="GET4"/>
</dbReference>
<dbReference type="GO" id="GO:0072380">
    <property type="term" value="C:TRC complex"/>
    <property type="evidence" value="ECO:0007669"/>
    <property type="project" value="TreeGrafter"/>
</dbReference>
<name>A0A9P0QKJ3_9ASCO</name>
<evidence type="ECO:0000256" key="1">
    <source>
        <dbReference type="ARBA" id="ARBA00005351"/>
    </source>
</evidence>
<dbReference type="InterPro" id="IPR011990">
    <property type="entry name" value="TPR-like_helical_dom_sf"/>
</dbReference>
<proteinExistence type="inferred from homology"/>
<reference evidence="2" key="1">
    <citation type="submission" date="2022-03" db="EMBL/GenBank/DDBJ databases">
        <authorList>
            <person name="Legras J.-L."/>
            <person name="Devillers H."/>
            <person name="Grondin C."/>
        </authorList>
    </citation>
    <scope>NUCLEOTIDE SEQUENCE</scope>
    <source>
        <strain evidence="2">CLIB 1423</strain>
    </source>
</reference>
<accession>A0A9P0QKJ3</accession>
<protein>
    <submittedName>
        <fullName evidence="2">Golgi to ER traffic protein 4</fullName>
    </submittedName>
</protein>
<dbReference type="OrthoDB" id="10252405at2759"/>
<dbReference type="Gene3D" id="1.25.40.10">
    <property type="entry name" value="Tetratricopeptide repeat domain"/>
    <property type="match status" value="1"/>
</dbReference>
<dbReference type="EMBL" id="CAKXYY010000001">
    <property type="protein sequence ID" value="CAH2350346.1"/>
    <property type="molecule type" value="Genomic_DNA"/>
</dbReference>
<dbReference type="AlphaFoldDB" id="A0A9P0QKJ3"/>
<gene>
    <name evidence="2" type="ORF">CLIB1423_01S08020</name>
</gene>
<dbReference type="GO" id="GO:0045048">
    <property type="term" value="P:protein insertion into ER membrane"/>
    <property type="evidence" value="ECO:0007669"/>
    <property type="project" value="InterPro"/>
</dbReference>